<sequence>MSMKPKSSLNGFELTLGKLLKTNFVISCNQTKLHPPHKHLPSFLAGLTARTVKHRYHDADSAHPAKNKTLLVSLLLLCGDIESNPGPVTNSHIFPCGLTCQVGTL</sequence>
<protein>
    <submittedName>
        <fullName evidence="1">Uncharacterized protein</fullName>
    </submittedName>
</protein>
<keyword evidence="2" id="KW-1185">Reference proteome</keyword>
<gene>
    <name evidence="1" type="ORF">DPMN_056314</name>
</gene>
<name>A0A9D4HTD6_DREPO</name>
<evidence type="ECO:0000313" key="2">
    <source>
        <dbReference type="Proteomes" id="UP000828390"/>
    </source>
</evidence>
<reference evidence="1" key="1">
    <citation type="journal article" date="2019" name="bioRxiv">
        <title>The Genome of the Zebra Mussel, Dreissena polymorpha: A Resource for Invasive Species Research.</title>
        <authorList>
            <person name="McCartney M.A."/>
            <person name="Auch B."/>
            <person name="Kono T."/>
            <person name="Mallez S."/>
            <person name="Zhang Y."/>
            <person name="Obille A."/>
            <person name="Becker A."/>
            <person name="Abrahante J.E."/>
            <person name="Garbe J."/>
            <person name="Badalamenti J.P."/>
            <person name="Herman A."/>
            <person name="Mangelson H."/>
            <person name="Liachko I."/>
            <person name="Sullivan S."/>
            <person name="Sone E.D."/>
            <person name="Koren S."/>
            <person name="Silverstein K.A.T."/>
            <person name="Beckman K.B."/>
            <person name="Gohl D.M."/>
        </authorList>
    </citation>
    <scope>NUCLEOTIDE SEQUENCE</scope>
    <source>
        <strain evidence="1">Duluth1</strain>
        <tissue evidence="1">Whole animal</tissue>
    </source>
</reference>
<organism evidence="1 2">
    <name type="scientific">Dreissena polymorpha</name>
    <name type="common">Zebra mussel</name>
    <name type="synonym">Mytilus polymorpha</name>
    <dbReference type="NCBI Taxonomy" id="45954"/>
    <lineage>
        <taxon>Eukaryota</taxon>
        <taxon>Metazoa</taxon>
        <taxon>Spiralia</taxon>
        <taxon>Lophotrochozoa</taxon>
        <taxon>Mollusca</taxon>
        <taxon>Bivalvia</taxon>
        <taxon>Autobranchia</taxon>
        <taxon>Heteroconchia</taxon>
        <taxon>Euheterodonta</taxon>
        <taxon>Imparidentia</taxon>
        <taxon>Neoheterodontei</taxon>
        <taxon>Myida</taxon>
        <taxon>Dreissenoidea</taxon>
        <taxon>Dreissenidae</taxon>
        <taxon>Dreissena</taxon>
    </lineage>
</organism>
<proteinExistence type="predicted"/>
<accession>A0A9D4HTD6</accession>
<reference evidence="1" key="2">
    <citation type="submission" date="2020-11" db="EMBL/GenBank/DDBJ databases">
        <authorList>
            <person name="McCartney M.A."/>
            <person name="Auch B."/>
            <person name="Kono T."/>
            <person name="Mallez S."/>
            <person name="Becker A."/>
            <person name="Gohl D.M."/>
            <person name="Silverstein K.A.T."/>
            <person name="Koren S."/>
            <person name="Bechman K.B."/>
            <person name="Herman A."/>
            <person name="Abrahante J.E."/>
            <person name="Garbe J."/>
        </authorList>
    </citation>
    <scope>NUCLEOTIDE SEQUENCE</scope>
    <source>
        <strain evidence="1">Duluth1</strain>
        <tissue evidence="1">Whole animal</tissue>
    </source>
</reference>
<dbReference type="EMBL" id="JAIWYP010000012">
    <property type="protein sequence ID" value="KAH3730331.1"/>
    <property type="molecule type" value="Genomic_DNA"/>
</dbReference>
<comment type="caution">
    <text evidence="1">The sequence shown here is derived from an EMBL/GenBank/DDBJ whole genome shotgun (WGS) entry which is preliminary data.</text>
</comment>
<dbReference type="Proteomes" id="UP000828390">
    <property type="component" value="Unassembled WGS sequence"/>
</dbReference>
<dbReference type="AlphaFoldDB" id="A0A9D4HTD6"/>
<evidence type="ECO:0000313" key="1">
    <source>
        <dbReference type="EMBL" id="KAH3730331.1"/>
    </source>
</evidence>